<dbReference type="GeneID" id="40381585"/>
<evidence type="ECO:0000313" key="5">
    <source>
        <dbReference type="Proteomes" id="UP000249293"/>
    </source>
</evidence>
<reference evidence="3" key="2">
    <citation type="submission" date="2014-08" db="EMBL/GenBank/DDBJ databases">
        <title>Exploiting Issatchenkia orientalis SD108 for Succinic Acid Production.</title>
        <authorList>
            <person name="Xiao H."/>
            <person name="Shao Z."/>
            <person name="Jiang Y."/>
            <person name="Dole S."/>
            <person name="Zhao H."/>
        </authorList>
    </citation>
    <scope>NUCLEOTIDE SEQUENCE [LARGE SCALE GENOMIC DNA]</scope>
    <source>
        <strain evidence="3">SD108</strain>
    </source>
</reference>
<dbReference type="Proteomes" id="UP000249293">
    <property type="component" value="Chromosome 1"/>
</dbReference>
<feature type="compositionally biased region" description="Basic and acidic residues" evidence="1">
    <location>
        <begin position="196"/>
        <end position="209"/>
    </location>
</feature>
<evidence type="ECO:0000313" key="3">
    <source>
        <dbReference type="EMBL" id="KGK38750.1"/>
    </source>
</evidence>
<keyword evidence="5" id="KW-1185">Reference proteome</keyword>
<reference evidence="2 5" key="3">
    <citation type="submission" date="2018-06" db="EMBL/GenBank/DDBJ databases">
        <title>Population genomics shows no distinction between pathogenic Candida krusei and environmental Pichia kudriavzevii: One species, four names.</title>
        <authorList>
            <person name="Douglass A.P."/>
            <person name="Offei B."/>
            <person name="Braun-Galleani S."/>
            <person name="Coughlan A.Y."/>
            <person name="Martos A."/>
            <person name="Ortiz-Merino R.A."/>
            <person name="Byrne K.P."/>
            <person name="Wolfe K.H."/>
        </authorList>
    </citation>
    <scope>NUCLEOTIDE SEQUENCE [LARGE SCALE GENOMIC DNA]</scope>
    <source>
        <strain evidence="2 5">CBS573</strain>
    </source>
</reference>
<reference evidence="4" key="1">
    <citation type="journal article" date="2014" name="Microb. Cell Fact.">
        <title>Exploiting Issatchenkia orientalis SD108 for succinic acid production.</title>
        <authorList>
            <person name="Xiao H."/>
            <person name="Shao Z."/>
            <person name="Jiang Y."/>
            <person name="Dole S."/>
            <person name="Zhao H."/>
        </authorList>
    </citation>
    <scope>NUCLEOTIDE SEQUENCE [LARGE SCALE GENOMIC DNA]</scope>
    <source>
        <strain evidence="4">SD108</strain>
    </source>
</reference>
<name>A0A099P1F6_PICKU</name>
<sequence>MFKYIRPIRSIRGLHQIKHSSETIGHVLDKFANNPRPSTLEPIKYPIAAATAPPPPGYNILRSKYSSEMDALVKFVQAKGNEIKSHISKSEAMDILEEYISGSSKINKIHSNLTPKQRQLLKIAAAKANKGIRKEDYAIRGIIGLYMKRNWLVWNYTLSNNGIHVAEDTETGYDFSIIDSEEDFGDSNWEEGSENENEREVRKDKEAGVKQKNEAAAAYAGHNDGGYVSMLKRLGKVHRSSIVHVLPQMTMLQAHPTINHAILEEKDIDRLQNFLTSANETSKYREELVFRAKTNYELTKSMMDGENTLIRGDFFYPECIPGTQIHLNDILFRRCIALQDSLRVKDPMFAVMVYQDGSSSVLDNADGVVWDGEIENVFTMFPKLKSPQSFQKNFVRFVSRGWIPVLAREKEIVMVKSKQEYYRQIIKKLAIGGLSIGVTVGTASYYSGFI</sequence>
<gene>
    <name evidence="2" type="ORF">C5L36_0A04730</name>
    <name evidence="3" type="ORF">JL09_g2104</name>
</gene>
<evidence type="ECO:0000256" key="1">
    <source>
        <dbReference type="SAM" id="MobiDB-lite"/>
    </source>
</evidence>
<dbReference type="VEuPathDB" id="FungiDB:C5L36_0A04730"/>
<evidence type="ECO:0000313" key="4">
    <source>
        <dbReference type="Proteomes" id="UP000029867"/>
    </source>
</evidence>
<dbReference type="RefSeq" id="XP_029319352.1">
    <property type="nucleotide sequence ID" value="XM_029463492.1"/>
</dbReference>
<proteinExistence type="predicted"/>
<dbReference type="HOGENOM" id="CLU_608406_0_0_1"/>
<dbReference type="EMBL" id="JQFK01000016">
    <property type="protein sequence ID" value="KGK38750.1"/>
    <property type="molecule type" value="Genomic_DNA"/>
</dbReference>
<feature type="compositionally biased region" description="Acidic residues" evidence="1">
    <location>
        <begin position="183"/>
        <end position="195"/>
    </location>
</feature>
<dbReference type="AlphaFoldDB" id="A0A099P1F6"/>
<feature type="region of interest" description="Disordered" evidence="1">
    <location>
        <begin position="183"/>
        <end position="209"/>
    </location>
</feature>
<dbReference type="Proteomes" id="UP000029867">
    <property type="component" value="Unassembled WGS sequence"/>
</dbReference>
<organism evidence="3 4">
    <name type="scientific">Pichia kudriavzevii</name>
    <name type="common">Yeast</name>
    <name type="synonym">Issatchenkia orientalis</name>
    <dbReference type="NCBI Taxonomy" id="4909"/>
    <lineage>
        <taxon>Eukaryota</taxon>
        <taxon>Fungi</taxon>
        <taxon>Dikarya</taxon>
        <taxon>Ascomycota</taxon>
        <taxon>Saccharomycotina</taxon>
        <taxon>Pichiomycetes</taxon>
        <taxon>Pichiales</taxon>
        <taxon>Pichiaceae</taxon>
        <taxon>Pichia</taxon>
    </lineage>
</organism>
<evidence type="ECO:0000313" key="2">
    <source>
        <dbReference type="EMBL" id="AWU73875.1"/>
    </source>
</evidence>
<protein>
    <submittedName>
        <fullName evidence="3">Uncharacterized protein</fullName>
    </submittedName>
</protein>
<dbReference type="KEGG" id="pkz:C5L36_0A04730"/>
<dbReference type="EMBL" id="CP028773">
    <property type="protein sequence ID" value="AWU73875.1"/>
    <property type="molecule type" value="Genomic_DNA"/>
</dbReference>
<dbReference type="OrthoDB" id="3991258at2759"/>
<accession>A0A099P1F6</accession>